<keyword evidence="8 9" id="KW-0687">Ribonucleoprotein</keyword>
<feature type="compositionally biased region" description="Basic residues" evidence="10">
    <location>
        <begin position="600"/>
        <end position="610"/>
    </location>
</feature>
<proteinExistence type="inferred from homology"/>
<evidence type="ECO:0000256" key="4">
    <source>
        <dbReference type="ARBA" id="ARBA00018350"/>
    </source>
</evidence>
<reference evidence="12 13" key="1">
    <citation type="journal article" date="2016" name="Proc. Natl. Acad. Sci. U.S.A.">
        <title>Comparative genomics of biotechnologically important yeasts.</title>
        <authorList>
            <person name="Riley R."/>
            <person name="Haridas S."/>
            <person name="Wolfe K.H."/>
            <person name="Lopes M.R."/>
            <person name="Hittinger C.T."/>
            <person name="Goeker M."/>
            <person name="Salamov A.A."/>
            <person name="Wisecaver J.H."/>
            <person name="Long T.M."/>
            <person name="Calvey C.H."/>
            <person name="Aerts A.L."/>
            <person name="Barry K.W."/>
            <person name="Choi C."/>
            <person name="Clum A."/>
            <person name="Coughlan A.Y."/>
            <person name="Deshpande S."/>
            <person name="Douglass A.P."/>
            <person name="Hanson S.J."/>
            <person name="Klenk H.-P."/>
            <person name="LaButti K.M."/>
            <person name="Lapidus A."/>
            <person name="Lindquist E.A."/>
            <person name="Lipzen A.M."/>
            <person name="Meier-Kolthoff J.P."/>
            <person name="Ohm R.A."/>
            <person name="Otillar R.P."/>
            <person name="Pangilinan J.L."/>
            <person name="Peng Y."/>
            <person name="Rokas A."/>
            <person name="Rosa C.A."/>
            <person name="Scheuner C."/>
            <person name="Sibirny A.A."/>
            <person name="Slot J.C."/>
            <person name="Stielow J.B."/>
            <person name="Sun H."/>
            <person name="Kurtzman C.P."/>
            <person name="Blackwell M."/>
            <person name="Grigoriev I.V."/>
            <person name="Jeffries T.W."/>
        </authorList>
    </citation>
    <scope>NUCLEOTIDE SEQUENCE [LARGE SCALE GENOMIC DNA]</scope>
    <source>
        <strain evidence="13">ATCC 58044 / CBS 1984 / NCYC 433 / NRRL Y-366-8</strain>
    </source>
</reference>
<feature type="compositionally biased region" description="Polar residues" evidence="10">
    <location>
        <begin position="581"/>
        <end position="590"/>
    </location>
</feature>
<feature type="compositionally biased region" description="Basic residues" evidence="10">
    <location>
        <begin position="530"/>
        <end position="539"/>
    </location>
</feature>
<sequence length="610" mass="68925">MSSLNELFKKLEVHSANEEHQEVFDTSYEILKSSPHDARAFRWTIVSSINLDQYLTALKVFKNYPQADTGDLLLENLYVYYKLNLNKELAQHFEDLGDKVNENKGLLHLKAQFLYRTGDYEAALSHYHELINATIDEDEDPEVLDLSVNERAILADGYQVGVFNRFNSKLPLTPDREDTYDLIFNEALIHLGLKNYSKSLELLDIAEDKCKEANPDEEDQLNETFPIRLQRAYVHQIIGEFEKAKEILTGFDLSKLSDSLNTLVLNNNLISLKNIESPSLVLKELDYPNVLTKLSPRFSILQNNKFFKNYAKLSTQVGKNISTNKSLNDFTKSALASLSKAGVLLDQDDLKTQAKKSFKYAQSSKKLSASLAAAQLNVNIGNLDAAATVLEILEPKDKLLPGVSSALLSLYDQLGSSKKRLALFNEIYELYSNKSEFPNIDEYDFIKILALKFHNVETEKSKTLLNKLNNYQSDDLISIVLSQDSSDSSKLQPVEELTAGLNVDELISQGVERLSKQQVISSSANKVVKKRVRKNKKLPKSFDENKLPDPERWLPLKDRSTYRPKKGKKKLTKDTQGGVADNTTEENFNATPKAKQAKPAQKKSKKKGGK</sequence>
<dbReference type="GO" id="GO:0005783">
    <property type="term" value="C:endoplasmic reticulum"/>
    <property type="evidence" value="ECO:0007669"/>
    <property type="project" value="UniProtKB-SubCell"/>
</dbReference>
<dbReference type="GO" id="GO:0005786">
    <property type="term" value="C:signal recognition particle, endoplasmic reticulum targeting"/>
    <property type="evidence" value="ECO:0007669"/>
    <property type="project" value="UniProtKB-UniRule"/>
</dbReference>
<dbReference type="OrthoDB" id="5421607at2759"/>
<gene>
    <name evidence="12" type="ORF">WICANDRAFT_80204</name>
</gene>
<comment type="similarity">
    <text evidence="3 9">Belongs to the SRP72 family.</text>
</comment>
<dbReference type="Gene3D" id="1.25.40.10">
    <property type="entry name" value="Tetratricopeptide repeat domain"/>
    <property type="match status" value="1"/>
</dbReference>
<dbReference type="GO" id="GO:0006614">
    <property type="term" value="P:SRP-dependent cotranslational protein targeting to membrane"/>
    <property type="evidence" value="ECO:0007669"/>
    <property type="project" value="UniProtKB-UniRule"/>
</dbReference>
<evidence type="ECO:0000256" key="1">
    <source>
        <dbReference type="ARBA" id="ARBA00004240"/>
    </source>
</evidence>
<keyword evidence="5 9" id="KW-0963">Cytoplasm</keyword>
<evidence type="ECO:0000259" key="11">
    <source>
        <dbReference type="Pfam" id="PF08492"/>
    </source>
</evidence>
<dbReference type="InterPro" id="IPR011990">
    <property type="entry name" value="TPR-like_helical_dom_sf"/>
</dbReference>
<dbReference type="InterPro" id="IPR013699">
    <property type="entry name" value="Signal_recog_part_SRP72_RNA-bd"/>
</dbReference>
<dbReference type="GO" id="GO:0043022">
    <property type="term" value="F:ribosome binding"/>
    <property type="evidence" value="ECO:0007669"/>
    <property type="project" value="TreeGrafter"/>
</dbReference>
<dbReference type="GeneID" id="30202264"/>
<protein>
    <recommendedName>
        <fullName evidence="4 9">Signal recognition particle subunit SRP72</fullName>
    </recommendedName>
</protein>
<evidence type="ECO:0000313" key="12">
    <source>
        <dbReference type="EMBL" id="ODQ58044.1"/>
    </source>
</evidence>
<dbReference type="Proteomes" id="UP000094112">
    <property type="component" value="Unassembled WGS sequence"/>
</dbReference>
<evidence type="ECO:0000313" key="13">
    <source>
        <dbReference type="Proteomes" id="UP000094112"/>
    </source>
</evidence>
<comment type="subcellular location">
    <subcellularLocation>
        <location evidence="2 9">Cytoplasm</location>
    </subcellularLocation>
    <subcellularLocation>
        <location evidence="1">Endoplasmic reticulum</location>
    </subcellularLocation>
</comment>
<feature type="compositionally biased region" description="Basic and acidic residues" evidence="10">
    <location>
        <begin position="540"/>
        <end position="561"/>
    </location>
</feature>
<keyword evidence="6" id="KW-0256">Endoplasmic reticulum</keyword>
<feature type="region of interest" description="Disordered" evidence="10">
    <location>
        <begin position="530"/>
        <end position="610"/>
    </location>
</feature>
<dbReference type="AlphaFoldDB" id="A0A1E3NYA8"/>
<evidence type="ECO:0000256" key="9">
    <source>
        <dbReference type="PIRNR" id="PIRNR038922"/>
    </source>
</evidence>
<evidence type="ECO:0000256" key="10">
    <source>
        <dbReference type="SAM" id="MobiDB-lite"/>
    </source>
</evidence>
<dbReference type="EMBL" id="KV454212">
    <property type="protein sequence ID" value="ODQ58044.1"/>
    <property type="molecule type" value="Genomic_DNA"/>
</dbReference>
<dbReference type="RefSeq" id="XP_019037251.1">
    <property type="nucleotide sequence ID" value="XM_019185018.1"/>
</dbReference>
<dbReference type="STRING" id="683960.A0A1E3NYA8"/>
<dbReference type="PANTHER" id="PTHR14094">
    <property type="entry name" value="SIGNAL RECOGNITION PARTICLE 72"/>
    <property type="match status" value="1"/>
</dbReference>
<evidence type="ECO:0000256" key="6">
    <source>
        <dbReference type="ARBA" id="ARBA00022824"/>
    </source>
</evidence>
<organism evidence="12 13">
    <name type="scientific">Wickerhamomyces anomalus (strain ATCC 58044 / CBS 1984 / NCYC 433 / NRRL Y-366-8)</name>
    <name type="common">Yeast</name>
    <name type="synonym">Hansenula anomala</name>
    <dbReference type="NCBI Taxonomy" id="683960"/>
    <lineage>
        <taxon>Eukaryota</taxon>
        <taxon>Fungi</taxon>
        <taxon>Dikarya</taxon>
        <taxon>Ascomycota</taxon>
        <taxon>Saccharomycotina</taxon>
        <taxon>Saccharomycetes</taxon>
        <taxon>Phaffomycetales</taxon>
        <taxon>Wickerhamomycetaceae</taxon>
        <taxon>Wickerhamomyces</taxon>
    </lineage>
</organism>
<dbReference type="InterPro" id="IPR026270">
    <property type="entry name" value="SRP72"/>
</dbReference>
<dbReference type="GO" id="GO:0008312">
    <property type="term" value="F:7S RNA binding"/>
    <property type="evidence" value="ECO:0007669"/>
    <property type="project" value="InterPro"/>
</dbReference>
<keyword evidence="7 9" id="KW-0733">Signal recognition particle</keyword>
<accession>A0A1E3NYA8</accession>
<dbReference type="PIRSF" id="PIRSF038922">
    <property type="entry name" value="SRP72"/>
    <property type="match status" value="1"/>
</dbReference>
<name>A0A1E3NYA8_WICAA</name>
<feature type="domain" description="Signal recognition particle SRP72 subunit RNA-binding" evidence="11">
    <location>
        <begin position="521"/>
        <end position="564"/>
    </location>
</feature>
<dbReference type="PANTHER" id="PTHR14094:SF9">
    <property type="entry name" value="SIGNAL RECOGNITION PARTICLE SUBUNIT SRP72"/>
    <property type="match status" value="1"/>
</dbReference>
<dbReference type="SUPFAM" id="SSF48452">
    <property type="entry name" value="TPR-like"/>
    <property type="match status" value="1"/>
</dbReference>
<feature type="compositionally biased region" description="Basic residues" evidence="10">
    <location>
        <begin position="562"/>
        <end position="571"/>
    </location>
</feature>
<dbReference type="Pfam" id="PF08492">
    <property type="entry name" value="SRP72"/>
    <property type="match status" value="1"/>
</dbReference>
<evidence type="ECO:0000256" key="7">
    <source>
        <dbReference type="ARBA" id="ARBA00023135"/>
    </source>
</evidence>
<evidence type="ECO:0000256" key="5">
    <source>
        <dbReference type="ARBA" id="ARBA00022490"/>
    </source>
</evidence>
<evidence type="ECO:0000256" key="3">
    <source>
        <dbReference type="ARBA" id="ARBA00007676"/>
    </source>
</evidence>
<comment type="function">
    <text evidence="9">Component of the signal recognition particle (SRP) complex, a ribonucleoprotein complex that mediates the cotranslational targeting of secretory and membrane proteins to the endoplasmic reticulum (ER).</text>
</comment>
<keyword evidence="13" id="KW-1185">Reference proteome</keyword>
<evidence type="ECO:0000256" key="8">
    <source>
        <dbReference type="ARBA" id="ARBA00023274"/>
    </source>
</evidence>
<evidence type="ECO:0000256" key="2">
    <source>
        <dbReference type="ARBA" id="ARBA00004496"/>
    </source>
</evidence>